<gene>
    <name evidence="2" type="ORF">O4220_03155</name>
</gene>
<feature type="transmembrane region" description="Helical" evidence="1">
    <location>
        <begin position="44"/>
        <end position="64"/>
    </location>
</feature>
<dbReference type="Proteomes" id="UP001081071">
    <property type="component" value="Unassembled WGS sequence"/>
</dbReference>
<reference evidence="2" key="1">
    <citation type="submission" date="2022-12" db="EMBL/GenBank/DDBJ databases">
        <authorList>
            <person name="Krivoruchko A.V."/>
            <person name="Elkin A."/>
        </authorList>
    </citation>
    <scope>NUCLEOTIDE SEQUENCE</scope>
    <source>
        <strain evidence="2">IEGM 1391</strain>
    </source>
</reference>
<feature type="transmembrane region" description="Helical" evidence="1">
    <location>
        <begin position="71"/>
        <end position="92"/>
    </location>
</feature>
<accession>A0ABT4M959</accession>
<keyword evidence="1" id="KW-1133">Transmembrane helix</keyword>
<evidence type="ECO:0008006" key="4">
    <source>
        <dbReference type="Google" id="ProtNLM"/>
    </source>
</evidence>
<dbReference type="EMBL" id="JAPWIJ010000001">
    <property type="protein sequence ID" value="MCZ4517499.1"/>
    <property type="molecule type" value="Genomic_DNA"/>
</dbReference>
<evidence type="ECO:0000313" key="2">
    <source>
        <dbReference type="EMBL" id="MCZ4517499.1"/>
    </source>
</evidence>
<dbReference type="RefSeq" id="WP_269602107.1">
    <property type="nucleotide sequence ID" value="NZ_JAPWIJ010000001.1"/>
</dbReference>
<proteinExistence type="predicted"/>
<sequence>MRSAPRHVRIPTYLFAAVFAYGTVVHLIQLAGGGGDPYPGVPVVIAWFFVALVVLDPLAAVLIAQRRRIGLLIGCTTLMLDAAANAVVNYPPHDPAEGVTAGRVGQAVVTALAVLLVITTPRLWRWYR</sequence>
<evidence type="ECO:0000256" key="1">
    <source>
        <dbReference type="SAM" id="Phobius"/>
    </source>
</evidence>
<evidence type="ECO:0000313" key="3">
    <source>
        <dbReference type="Proteomes" id="UP001081071"/>
    </source>
</evidence>
<feature type="transmembrane region" description="Helical" evidence="1">
    <location>
        <begin position="12"/>
        <end position="32"/>
    </location>
</feature>
<protein>
    <recommendedName>
        <fullName evidence="4">Integral membrane protein</fullName>
    </recommendedName>
</protein>
<organism evidence="2 3">
    <name type="scientific">Rhodococcus ruber</name>
    <dbReference type="NCBI Taxonomy" id="1830"/>
    <lineage>
        <taxon>Bacteria</taxon>
        <taxon>Bacillati</taxon>
        <taxon>Actinomycetota</taxon>
        <taxon>Actinomycetes</taxon>
        <taxon>Mycobacteriales</taxon>
        <taxon>Nocardiaceae</taxon>
        <taxon>Rhodococcus</taxon>
    </lineage>
</organism>
<keyword evidence="1" id="KW-0472">Membrane</keyword>
<comment type="caution">
    <text evidence="2">The sequence shown here is derived from an EMBL/GenBank/DDBJ whole genome shotgun (WGS) entry which is preliminary data.</text>
</comment>
<keyword evidence="3" id="KW-1185">Reference proteome</keyword>
<keyword evidence="1" id="KW-0812">Transmembrane</keyword>
<name>A0ABT4M959_9NOCA</name>
<feature type="transmembrane region" description="Helical" evidence="1">
    <location>
        <begin position="104"/>
        <end position="124"/>
    </location>
</feature>